<evidence type="ECO:0000256" key="1">
    <source>
        <dbReference type="ARBA" id="ARBA00022737"/>
    </source>
</evidence>
<evidence type="ECO:0000259" key="3">
    <source>
        <dbReference type="PROSITE" id="PS50303"/>
    </source>
</evidence>
<dbReference type="SMART" id="SM00025">
    <property type="entry name" value="Pumilio"/>
    <property type="match status" value="7"/>
</dbReference>
<keyword evidence="1" id="KW-0677">Repeat</keyword>
<keyword evidence="5" id="KW-1185">Reference proteome</keyword>
<feature type="repeat" description="Pumilio" evidence="2">
    <location>
        <begin position="1"/>
        <end position="27"/>
    </location>
</feature>
<feature type="domain" description="PUM-HD" evidence="3">
    <location>
        <begin position="1"/>
        <end position="299"/>
    </location>
</feature>
<dbReference type="InterPro" id="IPR001313">
    <property type="entry name" value="Pumilio_RNA-bd_rpt"/>
</dbReference>
<dbReference type="GO" id="GO:0003730">
    <property type="term" value="F:mRNA 3'-UTR binding"/>
    <property type="evidence" value="ECO:0007669"/>
    <property type="project" value="TreeGrafter"/>
</dbReference>
<dbReference type="PROSITE" id="PS50302">
    <property type="entry name" value="PUM"/>
    <property type="match status" value="7"/>
</dbReference>
<dbReference type="SUPFAM" id="SSF48371">
    <property type="entry name" value="ARM repeat"/>
    <property type="match status" value="1"/>
</dbReference>
<dbReference type="Pfam" id="PF00806">
    <property type="entry name" value="PUF"/>
    <property type="match status" value="7"/>
</dbReference>
<evidence type="ECO:0000313" key="5">
    <source>
        <dbReference type="Proteomes" id="UP000001996"/>
    </source>
</evidence>
<dbReference type="InterPro" id="IPR011989">
    <property type="entry name" value="ARM-like"/>
</dbReference>
<evidence type="ECO:0000256" key="2">
    <source>
        <dbReference type="PROSITE-ProRule" id="PRU00317"/>
    </source>
</evidence>
<dbReference type="CDD" id="cd07920">
    <property type="entry name" value="Pumilio"/>
    <property type="match status" value="1"/>
</dbReference>
<dbReference type="GO" id="GO:0000288">
    <property type="term" value="P:nuclear-transcribed mRNA catabolic process, deadenylation-dependent decay"/>
    <property type="evidence" value="ECO:0007669"/>
    <property type="project" value="TreeGrafter"/>
</dbReference>
<dbReference type="OrthoDB" id="668540at2759"/>
<dbReference type="PROSITE" id="PS50303">
    <property type="entry name" value="PUM_HD"/>
    <property type="match status" value="1"/>
</dbReference>
<reference evidence="4 5" key="1">
    <citation type="journal article" date="2009" name="Nature">
        <title>Evolution of pathogenicity and sexual reproduction in eight Candida genomes.</title>
        <authorList>
            <person name="Butler G."/>
            <person name="Rasmussen M.D."/>
            <person name="Lin M.F."/>
            <person name="Santos M.A."/>
            <person name="Sakthikumar S."/>
            <person name="Munro C.A."/>
            <person name="Rheinbay E."/>
            <person name="Grabherr M."/>
            <person name="Forche A."/>
            <person name="Reedy J.L."/>
            <person name="Agrafioti I."/>
            <person name="Arnaud M.B."/>
            <person name="Bates S."/>
            <person name="Brown A.J."/>
            <person name="Brunke S."/>
            <person name="Costanzo M.C."/>
            <person name="Fitzpatrick D.A."/>
            <person name="de Groot P.W."/>
            <person name="Harris D."/>
            <person name="Hoyer L.L."/>
            <person name="Hube B."/>
            <person name="Klis F.M."/>
            <person name="Kodira C."/>
            <person name="Lennard N."/>
            <person name="Logue M.E."/>
            <person name="Martin R."/>
            <person name="Neiman A.M."/>
            <person name="Nikolaou E."/>
            <person name="Quail M.A."/>
            <person name="Quinn J."/>
            <person name="Santos M.C."/>
            <person name="Schmitzberger F.F."/>
            <person name="Sherlock G."/>
            <person name="Shah P."/>
            <person name="Silverstein K.A."/>
            <person name="Skrzypek M.S."/>
            <person name="Soll D."/>
            <person name="Staggs R."/>
            <person name="Stansfield I."/>
            <person name="Stumpf M.P."/>
            <person name="Sudbery P.E."/>
            <person name="Srikantha T."/>
            <person name="Zeng Q."/>
            <person name="Berman J."/>
            <person name="Berriman M."/>
            <person name="Heitman J."/>
            <person name="Gow N.A."/>
            <person name="Lorenz M.C."/>
            <person name="Birren B.W."/>
            <person name="Kellis M."/>
            <person name="Cuomo C.A."/>
        </authorList>
    </citation>
    <scope>NUCLEOTIDE SEQUENCE [LARGE SCALE GENOMIC DNA]</scope>
    <source>
        <strain evidence="5">ATCC 11503 / BCRC 21390 / CBS 2605 / JCM 1781 / NBRC 1676 / NRRL YB-4239</strain>
    </source>
</reference>
<gene>
    <name evidence="4" type="ORF">LELG_04613</name>
</gene>
<dbReference type="Proteomes" id="UP000001996">
    <property type="component" value="Unassembled WGS sequence"/>
</dbReference>
<sequence length="309" mass="36060">MTDVFGNYVIQKYFEHDSKIQKLILLSHMVGHIYELSLQMYGCRVVQRALESLEDVDDQMKIIKELRDYILICSKDQNGNHVIQKSIEKIHPFDKIRFILTSLENQIYHLSTHSYGCRVVQRLLEYSNKEDQKMIMQELNKYIYYLIQDQYGNYVIQHILEQGTPAEKEEVLTIVLGNVVTFSKHKFASNVIEKCIKHGDVQQRKRILHEVMLGNEAEDDIKNSKDNGGENVEVSDDSPLALMMKDQYANYVIQKLVEVLDSNYPEKKQLVLKLRQYLKQLSDMNNFGGKHLASVEKMIMMAETAFDQN</sequence>
<feature type="repeat" description="Pumilio" evidence="2">
    <location>
        <begin position="102"/>
        <end position="137"/>
    </location>
</feature>
<dbReference type="AlphaFoldDB" id="A5E4S4"/>
<dbReference type="EMBL" id="CH981529">
    <property type="protein sequence ID" value="EDK46432.1"/>
    <property type="molecule type" value="Genomic_DNA"/>
</dbReference>
<dbReference type="Gene3D" id="1.25.10.10">
    <property type="entry name" value="Leucine-rich Repeat Variant"/>
    <property type="match status" value="1"/>
</dbReference>
<protein>
    <recommendedName>
        <fullName evidence="3">PUM-HD domain-containing protein</fullName>
    </recommendedName>
</protein>
<feature type="repeat" description="Pumilio" evidence="2">
    <location>
        <begin position="65"/>
        <end position="101"/>
    </location>
</feature>
<accession>A5E4S4</accession>
<feature type="repeat" description="Pumilio" evidence="2">
    <location>
        <begin position="174"/>
        <end position="209"/>
    </location>
</feature>
<dbReference type="PANTHER" id="PTHR12537">
    <property type="entry name" value="RNA BINDING PROTEIN PUMILIO-RELATED"/>
    <property type="match status" value="1"/>
</dbReference>
<dbReference type="OMA" id="NGARCIQ"/>
<dbReference type="InterPro" id="IPR033133">
    <property type="entry name" value="PUM-HD"/>
</dbReference>
<dbReference type="InParanoid" id="A5E4S4"/>
<dbReference type="GO" id="GO:0005737">
    <property type="term" value="C:cytoplasm"/>
    <property type="evidence" value="ECO:0007669"/>
    <property type="project" value="TreeGrafter"/>
</dbReference>
<dbReference type="PANTHER" id="PTHR12537:SF12">
    <property type="entry name" value="MATERNAL PROTEIN PUMILIO"/>
    <property type="match status" value="1"/>
</dbReference>
<dbReference type="eggNOG" id="KOG1488">
    <property type="taxonomic scope" value="Eukaryota"/>
</dbReference>
<dbReference type="InterPro" id="IPR016024">
    <property type="entry name" value="ARM-type_fold"/>
</dbReference>
<evidence type="ECO:0000313" key="4">
    <source>
        <dbReference type="EMBL" id="EDK46432.1"/>
    </source>
</evidence>
<organism evidence="4 5">
    <name type="scientific">Lodderomyces elongisporus (strain ATCC 11503 / CBS 2605 / JCM 1781 / NBRC 1676 / NRRL YB-4239)</name>
    <name type="common">Yeast</name>
    <name type="synonym">Saccharomyces elongisporus</name>
    <dbReference type="NCBI Taxonomy" id="379508"/>
    <lineage>
        <taxon>Eukaryota</taxon>
        <taxon>Fungi</taxon>
        <taxon>Dikarya</taxon>
        <taxon>Ascomycota</taxon>
        <taxon>Saccharomycotina</taxon>
        <taxon>Pichiomycetes</taxon>
        <taxon>Debaryomycetaceae</taxon>
        <taxon>Candida/Lodderomyces clade</taxon>
        <taxon>Lodderomyces</taxon>
    </lineage>
</organism>
<proteinExistence type="predicted"/>
<feature type="repeat" description="Pumilio" evidence="2">
    <location>
        <begin position="233"/>
        <end position="273"/>
    </location>
</feature>
<name>A5E4S4_LODEL</name>
<feature type="repeat" description="Pumilio" evidence="2">
    <location>
        <begin position="28"/>
        <end position="64"/>
    </location>
</feature>
<dbReference type="VEuPathDB" id="FungiDB:LELG_04613"/>
<feature type="repeat" description="Pumilio" evidence="2">
    <location>
        <begin position="138"/>
        <end position="173"/>
    </location>
</feature>
<dbReference type="InterPro" id="IPR033712">
    <property type="entry name" value="Pumilio_RNA-bd"/>
</dbReference>
<dbReference type="STRING" id="379508.A5E4S4"/>
<dbReference type="HOGENOM" id="CLU_004017_8_0_1"/>